<evidence type="ECO:0000259" key="5">
    <source>
        <dbReference type="Pfam" id="PF07731"/>
    </source>
</evidence>
<dbReference type="Pfam" id="PF07731">
    <property type="entry name" value="Cu-oxidase_2"/>
    <property type="match status" value="1"/>
</dbReference>
<dbReference type="AlphaFoldDB" id="A0A9P4QGD9"/>
<name>A0A9P4QGD9_9PEZI</name>
<evidence type="ECO:0000259" key="4">
    <source>
        <dbReference type="Pfam" id="PF00394"/>
    </source>
</evidence>
<feature type="chain" id="PRO_5040317671" evidence="3">
    <location>
        <begin position="19"/>
        <end position="585"/>
    </location>
</feature>
<dbReference type="Pfam" id="PF07732">
    <property type="entry name" value="Cu-oxidase_3"/>
    <property type="match status" value="1"/>
</dbReference>
<evidence type="ECO:0000313" key="7">
    <source>
        <dbReference type="EMBL" id="KAF2724384.1"/>
    </source>
</evidence>
<evidence type="ECO:0000256" key="2">
    <source>
        <dbReference type="ARBA" id="ARBA00023008"/>
    </source>
</evidence>
<dbReference type="PANTHER" id="PTHR11709">
    <property type="entry name" value="MULTI-COPPER OXIDASE"/>
    <property type="match status" value="1"/>
</dbReference>
<dbReference type="CDD" id="cd13854">
    <property type="entry name" value="CuRO_1_MaLCC_like"/>
    <property type="match status" value="1"/>
</dbReference>
<feature type="domain" description="Plastocyanin-like" evidence="5">
    <location>
        <begin position="442"/>
        <end position="551"/>
    </location>
</feature>
<feature type="domain" description="Plastocyanin-like" evidence="6">
    <location>
        <begin position="79"/>
        <end position="195"/>
    </location>
</feature>
<dbReference type="OrthoDB" id="2121828at2759"/>
<dbReference type="GO" id="GO:0005507">
    <property type="term" value="F:copper ion binding"/>
    <property type="evidence" value="ECO:0007669"/>
    <property type="project" value="InterPro"/>
</dbReference>
<keyword evidence="8" id="KW-1185">Reference proteome</keyword>
<dbReference type="CDD" id="cd13901">
    <property type="entry name" value="CuRO_3_MaLCC_like"/>
    <property type="match status" value="1"/>
</dbReference>
<dbReference type="Pfam" id="PF00394">
    <property type="entry name" value="Cu-oxidase"/>
    <property type="match status" value="1"/>
</dbReference>
<dbReference type="SUPFAM" id="SSF49503">
    <property type="entry name" value="Cupredoxins"/>
    <property type="match status" value="3"/>
</dbReference>
<dbReference type="InterPro" id="IPR011706">
    <property type="entry name" value="Cu-oxidase_C"/>
</dbReference>
<reference evidence="7" key="1">
    <citation type="journal article" date="2020" name="Stud. Mycol.">
        <title>101 Dothideomycetes genomes: a test case for predicting lifestyles and emergence of pathogens.</title>
        <authorList>
            <person name="Haridas S."/>
            <person name="Albert R."/>
            <person name="Binder M."/>
            <person name="Bloem J."/>
            <person name="Labutti K."/>
            <person name="Salamov A."/>
            <person name="Andreopoulos B."/>
            <person name="Baker S."/>
            <person name="Barry K."/>
            <person name="Bills G."/>
            <person name="Bluhm B."/>
            <person name="Cannon C."/>
            <person name="Castanera R."/>
            <person name="Culley D."/>
            <person name="Daum C."/>
            <person name="Ezra D."/>
            <person name="Gonzalez J."/>
            <person name="Henrissat B."/>
            <person name="Kuo A."/>
            <person name="Liang C."/>
            <person name="Lipzen A."/>
            <person name="Lutzoni F."/>
            <person name="Magnuson J."/>
            <person name="Mondo S."/>
            <person name="Nolan M."/>
            <person name="Ohm R."/>
            <person name="Pangilinan J."/>
            <person name="Park H.-J."/>
            <person name="Ramirez L."/>
            <person name="Alfaro M."/>
            <person name="Sun H."/>
            <person name="Tritt A."/>
            <person name="Yoshinaga Y."/>
            <person name="Zwiers L.-H."/>
            <person name="Turgeon B."/>
            <person name="Goodwin S."/>
            <person name="Spatafora J."/>
            <person name="Crous P."/>
            <person name="Grigoriev I."/>
        </authorList>
    </citation>
    <scope>NUCLEOTIDE SEQUENCE</scope>
    <source>
        <strain evidence="7">CBS 116435</strain>
    </source>
</reference>
<comment type="similarity">
    <text evidence="1">Belongs to the multicopper oxidase family.</text>
</comment>
<dbReference type="Proteomes" id="UP000799441">
    <property type="component" value="Unassembled WGS sequence"/>
</dbReference>
<dbReference type="EMBL" id="MU003772">
    <property type="protein sequence ID" value="KAF2724384.1"/>
    <property type="molecule type" value="Genomic_DNA"/>
</dbReference>
<evidence type="ECO:0000259" key="6">
    <source>
        <dbReference type="Pfam" id="PF07732"/>
    </source>
</evidence>
<gene>
    <name evidence="7" type="ORF">K431DRAFT_263015</name>
</gene>
<dbReference type="InterPro" id="IPR008972">
    <property type="entry name" value="Cupredoxin"/>
</dbReference>
<dbReference type="InterPro" id="IPR045087">
    <property type="entry name" value="Cu-oxidase_fam"/>
</dbReference>
<dbReference type="Gene3D" id="2.60.40.420">
    <property type="entry name" value="Cupredoxins - blue copper proteins"/>
    <property type="match status" value="3"/>
</dbReference>
<feature type="domain" description="Plastocyanin-like" evidence="4">
    <location>
        <begin position="205"/>
        <end position="362"/>
    </location>
</feature>
<sequence>MRVSLLMLGIPAASLVSGLSQLQTNGKSILGTSEAPRLPEFLSDGDSEFPPWLSSSLSSRHRPWGMPKHGRTRRYDWTVSRGYLSPDGYNKSGIFVNGQFPGPTIEANWGDWIEVTVHNNITGNEGTAIHWHGLTQKGTQEYDGVPSITQCPIAPGASFTYRFRADMYGTTFWHSHYSAQWTAGVYGGLVVYGPNHAPYDEDVGVVLLGDYYHADYHSVLANAVSDSSNFTVYVPTSNNSLINGKNNYNCSLSTTDAACFSNAGLPKFKFHQGKIHRLRLINAGAAALVHFSIDGHKLDVIAQDFTPLHQYQSDVVTLGAGQRTDVLVHAVGDRDASYWVRSTISLNCSVTTSPEGLGVILYDNAPEDSQPDTTRSTADPLNKTIPITTKAATATPDASVTINVTLAVNSTGHNLWLLNGISQYSDYNEPLLLLENEDDYTKSLDPDWNVYDFGSNRTIRIVMNTDYQSAHPMHLHGHQFAVLAQGQGVFDGVVDPKVLANPPRRDVIMMPRYGYVVIQFEADNPGAWSYHCHIAWHSAAGYTVNILEQPDHVRGDRIKGVMEQTCGPWDAWSQSHIVDQIDSGI</sequence>
<protein>
    <submittedName>
        <fullName evidence="7">Multicopper oxidase</fullName>
    </submittedName>
</protein>
<proteinExistence type="inferred from homology"/>
<evidence type="ECO:0000313" key="8">
    <source>
        <dbReference type="Proteomes" id="UP000799441"/>
    </source>
</evidence>
<dbReference type="InterPro" id="IPR011707">
    <property type="entry name" value="Cu-oxidase-like_N"/>
</dbReference>
<accession>A0A9P4QGD9</accession>
<evidence type="ECO:0000256" key="3">
    <source>
        <dbReference type="SAM" id="SignalP"/>
    </source>
</evidence>
<feature type="signal peptide" evidence="3">
    <location>
        <begin position="1"/>
        <end position="18"/>
    </location>
</feature>
<comment type="caution">
    <text evidence="7">The sequence shown here is derived from an EMBL/GenBank/DDBJ whole genome shotgun (WGS) entry which is preliminary data.</text>
</comment>
<dbReference type="InterPro" id="IPR001117">
    <property type="entry name" value="Cu-oxidase_2nd"/>
</dbReference>
<keyword evidence="2" id="KW-0186">Copper</keyword>
<dbReference type="PANTHER" id="PTHR11709:SF145">
    <property type="entry name" value="LCC1"/>
    <property type="match status" value="1"/>
</dbReference>
<dbReference type="GO" id="GO:0016491">
    <property type="term" value="F:oxidoreductase activity"/>
    <property type="evidence" value="ECO:0007669"/>
    <property type="project" value="InterPro"/>
</dbReference>
<evidence type="ECO:0000256" key="1">
    <source>
        <dbReference type="ARBA" id="ARBA00010609"/>
    </source>
</evidence>
<organism evidence="7 8">
    <name type="scientific">Polychaeton citri CBS 116435</name>
    <dbReference type="NCBI Taxonomy" id="1314669"/>
    <lineage>
        <taxon>Eukaryota</taxon>
        <taxon>Fungi</taxon>
        <taxon>Dikarya</taxon>
        <taxon>Ascomycota</taxon>
        <taxon>Pezizomycotina</taxon>
        <taxon>Dothideomycetes</taxon>
        <taxon>Dothideomycetidae</taxon>
        <taxon>Capnodiales</taxon>
        <taxon>Capnodiaceae</taxon>
        <taxon>Polychaeton</taxon>
    </lineage>
</organism>
<keyword evidence="3" id="KW-0732">Signal</keyword>